<comment type="similarity">
    <text evidence="1">Belongs to the eukaryotic-type primase small subunit family.</text>
</comment>
<name>A0ABP0EXV8_CLALP</name>
<dbReference type="EMBL" id="CAWYQH010000001">
    <property type="protein sequence ID" value="CAK8671218.1"/>
    <property type="molecule type" value="Genomic_DNA"/>
</dbReference>
<protein>
    <recommendedName>
        <fullName evidence="4">DNA-directed primase/polymerase protein</fullName>
        <ecNumber evidence="6">2.7.7.102</ecNumber>
        <ecNumber evidence="2">2.7.7.7</ecNumber>
    </recommendedName>
</protein>
<dbReference type="EC" id="2.7.7.102" evidence="6"/>
<evidence type="ECO:0000256" key="6">
    <source>
        <dbReference type="ARBA" id="ARBA00044768"/>
    </source>
</evidence>
<evidence type="ECO:0000256" key="3">
    <source>
        <dbReference type="ARBA" id="ARBA00022932"/>
    </source>
</evidence>
<evidence type="ECO:0000313" key="9">
    <source>
        <dbReference type="Proteomes" id="UP001642483"/>
    </source>
</evidence>
<comment type="caution">
    <text evidence="8">The sequence shown here is derived from an EMBL/GenBank/DDBJ whole genome shotgun (WGS) entry which is preliminary data.</text>
</comment>
<evidence type="ECO:0000313" key="8">
    <source>
        <dbReference type="EMBL" id="CAK8671218.1"/>
    </source>
</evidence>
<evidence type="ECO:0000256" key="7">
    <source>
        <dbReference type="ARBA" id="ARBA00047303"/>
    </source>
</evidence>
<dbReference type="InterPro" id="IPR044917">
    <property type="entry name" value="PRIMPOL"/>
</dbReference>
<accession>A0ABP0EXV8</accession>
<reference evidence="8 9" key="1">
    <citation type="submission" date="2024-02" db="EMBL/GenBank/DDBJ databases">
        <authorList>
            <person name="Daric V."/>
            <person name="Darras S."/>
        </authorList>
    </citation>
    <scope>NUCLEOTIDE SEQUENCE [LARGE SCALE GENOMIC DNA]</scope>
</reference>
<sequence>MIKLCVGAMIKKLKNKHQCNIEKRMKDYQENPVKMTYKPRLSDVWLPPPLWKLFYKQSDAIDYAKTQKHQHAFVFSFEIDNSRPGARRYVVASLEEFWSYYIQMAQGKRHFYELIQSGALCHLYFDLEFDKTLNKTKNTESMIQMWVTYTCKCLYNEFKVSCSRRNVVELDSTTETKFSQHLIWHVPNAAFKNNLEAGNFVKKICCDLLSYLKLKNDASSNVDAIAKHWITSLDLADDLSNLLVTSSSGEKQLFVDQSVYSNNRNFRLFHSSKKGKIRELELSEKCQFPFEPVNIRTTCCMHHMMHTSHHMHHMTSPSKTKKLNGGLTQCRDELIFFSSFITNVFNRDDLTILEMPEHNKKSNAYVLPYKNSQLVSGISHNIEYDESCIPEDNDTDVPFKELHAFVTDLIKQFNSDAFVRMQRYFPTTKTISYEITGTRYCGNIGREHKSNGILYVANLKTMYCYQKCHDYECRNYRSDPIPFPEAVKERLKNSFNELSDDEMVKEVEIWERNQNHTAQENDNF</sequence>
<comment type="catalytic activity">
    <reaction evidence="5">
        <text>ssDNA + n NTP = ssDNA/pppN(pN)n-1 hybrid + (n-1) diphosphate.</text>
        <dbReference type="EC" id="2.7.7.102"/>
    </reaction>
</comment>
<comment type="catalytic activity">
    <reaction evidence="7">
        <text>DNA(n) + a 2'-deoxyribonucleoside 5'-triphosphate = DNA(n+1) + diphosphate</text>
        <dbReference type="Rhea" id="RHEA:22508"/>
        <dbReference type="Rhea" id="RHEA-COMP:17339"/>
        <dbReference type="Rhea" id="RHEA-COMP:17340"/>
        <dbReference type="ChEBI" id="CHEBI:33019"/>
        <dbReference type="ChEBI" id="CHEBI:61560"/>
        <dbReference type="ChEBI" id="CHEBI:173112"/>
        <dbReference type="EC" id="2.7.7.7"/>
    </reaction>
    <physiologicalReaction direction="left-to-right" evidence="7">
        <dbReference type="Rhea" id="RHEA:22509"/>
    </physiologicalReaction>
</comment>
<keyword evidence="3" id="KW-0808">Transferase</keyword>
<dbReference type="Proteomes" id="UP001642483">
    <property type="component" value="Unassembled WGS sequence"/>
</dbReference>
<organism evidence="8 9">
    <name type="scientific">Clavelina lepadiformis</name>
    <name type="common">Light-bulb sea squirt</name>
    <name type="synonym">Ascidia lepadiformis</name>
    <dbReference type="NCBI Taxonomy" id="159417"/>
    <lineage>
        <taxon>Eukaryota</taxon>
        <taxon>Metazoa</taxon>
        <taxon>Chordata</taxon>
        <taxon>Tunicata</taxon>
        <taxon>Ascidiacea</taxon>
        <taxon>Aplousobranchia</taxon>
        <taxon>Clavelinidae</taxon>
        <taxon>Clavelina</taxon>
    </lineage>
</organism>
<dbReference type="PANTHER" id="PTHR31399:SF0">
    <property type="entry name" value="DNA-DIRECTED PRIMASE_POLYMERASE PROTEIN"/>
    <property type="match status" value="1"/>
</dbReference>
<gene>
    <name evidence="8" type="ORF">CVLEPA_LOCUS274</name>
</gene>
<keyword evidence="3" id="KW-0548">Nucleotidyltransferase</keyword>
<proteinExistence type="inferred from homology"/>
<dbReference type="EC" id="2.7.7.7" evidence="2"/>
<evidence type="ECO:0000256" key="1">
    <source>
        <dbReference type="ARBA" id="ARBA00009762"/>
    </source>
</evidence>
<dbReference type="PANTHER" id="PTHR31399">
    <property type="entry name" value="DNA-DIRECTED PRIMASE / POLYMERASE PROTEIN"/>
    <property type="match status" value="1"/>
</dbReference>
<evidence type="ECO:0000256" key="2">
    <source>
        <dbReference type="ARBA" id="ARBA00012417"/>
    </source>
</evidence>
<evidence type="ECO:0000256" key="5">
    <source>
        <dbReference type="ARBA" id="ARBA00044677"/>
    </source>
</evidence>
<keyword evidence="9" id="KW-1185">Reference proteome</keyword>
<keyword evidence="3" id="KW-0239">DNA-directed DNA polymerase</keyword>
<dbReference type="Pfam" id="PF03121">
    <property type="entry name" value="Herpes_UL52"/>
    <property type="match status" value="1"/>
</dbReference>
<evidence type="ECO:0000256" key="4">
    <source>
        <dbReference type="ARBA" id="ARBA00026139"/>
    </source>
</evidence>